<dbReference type="Pfam" id="PF13349">
    <property type="entry name" value="DUF4097"/>
    <property type="match status" value="1"/>
</dbReference>
<dbReference type="PROSITE" id="PS51257">
    <property type="entry name" value="PROKAR_LIPOPROTEIN"/>
    <property type="match status" value="1"/>
</dbReference>
<feature type="domain" description="DUF4097" evidence="1">
    <location>
        <begin position="104"/>
        <end position="243"/>
    </location>
</feature>
<sequence length="262" mass="26764">MVKGIALAAVVAVAAAVGLTSCVRLVQSGFRDQHPVTDQVTEVRLQNGSGNVVVRSRAGGGGDTEIRRYVAYPKDENKPEGVSHRMEGSTLVLDGCGNRCSVDYEVTVPSKDVRITGLNDSGDVQLEGVAAVEVEVGSGNATVRDVAGVVRVDIGSGDLDVADVGGDSQTVIGSGNARLANMRGAVTVDSNSGDVEVQMAAALSVRAESGSGNLTVKVPKGAYKVNVDADSGDKEVGVTNDPNASAELFLRAGSGDVTLHTV</sequence>
<dbReference type="Proteomes" id="UP000552097">
    <property type="component" value="Unassembled WGS sequence"/>
</dbReference>
<protein>
    <recommendedName>
        <fullName evidence="1">DUF4097 domain-containing protein</fullName>
    </recommendedName>
</protein>
<comment type="caution">
    <text evidence="2">The sequence shown here is derived from an EMBL/GenBank/DDBJ whole genome shotgun (WGS) entry which is preliminary data.</text>
</comment>
<dbReference type="RefSeq" id="WP_184926310.1">
    <property type="nucleotide sequence ID" value="NZ_JACHMO010000001.1"/>
</dbReference>
<dbReference type="AlphaFoldDB" id="A0A7W9HQU6"/>
<keyword evidence="3" id="KW-1185">Reference proteome</keyword>
<reference evidence="2 3" key="1">
    <citation type="submission" date="2020-08" db="EMBL/GenBank/DDBJ databases">
        <title>Sequencing the genomes of 1000 actinobacteria strains.</title>
        <authorList>
            <person name="Klenk H.-P."/>
        </authorList>
    </citation>
    <scope>NUCLEOTIDE SEQUENCE [LARGE SCALE GENOMIC DNA]</scope>
    <source>
        <strain evidence="2 3">DSM 45486</strain>
    </source>
</reference>
<evidence type="ECO:0000313" key="2">
    <source>
        <dbReference type="EMBL" id="MBB5806600.1"/>
    </source>
</evidence>
<evidence type="ECO:0000259" key="1">
    <source>
        <dbReference type="Pfam" id="PF13349"/>
    </source>
</evidence>
<name>A0A7W9HQU6_9PSEU</name>
<accession>A0A7W9HQU6</accession>
<organism evidence="2 3">
    <name type="scientific">Saccharothrix ecbatanensis</name>
    <dbReference type="NCBI Taxonomy" id="1105145"/>
    <lineage>
        <taxon>Bacteria</taxon>
        <taxon>Bacillati</taxon>
        <taxon>Actinomycetota</taxon>
        <taxon>Actinomycetes</taxon>
        <taxon>Pseudonocardiales</taxon>
        <taxon>Pseudonocardiaceae</taxon>
        <taxon>Saccharothrix</taxon>
    </lineage>
</organism>
<evidence type="ECO:0000313" key="3">
    <source>
        <dbReference type="Proteomes" id="UP000552097"/>
    </source>
</evidence>
<dbReference type="InterPro" id="IPR025164">
    <property type="entry name" value="Toastrack_DUF4097"/>
</dbReference>
<dbReference type="EMBL" id="JACHMO010000001">
    <property type="protein sequence ID" value="MBB5806600.1"/>
    <property type="molecule type" value="Genomic_DNA"/>
</dbReference>
<proteinExistence type="predicted"/>
<gene>
    <name evidence="2" type="ORF">F4560_006368</name>
</gene>